<accession>A0ABU9BY21</accession>
<dbReference type="InterPro" id="IPR023787">
    <property type="entry name" value="T3SS_YcgR"/>
</dbReference>
<evidence type="ECO:0000313" key="8">
    <source>
        <dbReference type="Proteomes" id="UP001371218"/>
    </source>
</evidence>
<feature type="domain" description="PilZ" evidence="5">
    <location>
        <begin position="127"/>
        <end position="239"/>
    </location>
</feature>
<evidence type="ECO:0000313" key="7">
    <source>
        <dbReference type="EMBL" id="MEK8034654.1"/>
    </source>
</evidence>
<organism evidence="7 8">
    <name type="scientific">Ideonella lacteola</name>
    <dbReference type="NCBI Taxonomy" id="2984193"/>
    <lineage>
        <taxon>Bacteria</taxon>
        <taxon>Pseudomonadati</taxon>
        <taxon>Pseudomonadota</taxon>
        <taxon>Betaproteobacteria</taxon>
        <taxon>Burkholderiales</taxon>
        <taxon>Sphaerotilaceae</taxon>
        <taxon>Ideonella</taxon>
    </lineage>
</organism>
<dbReference type="Gene3D" id="2.40.10.220">
    <property type="entry name" value="predicted glycosyltransferase like domains"/>
    <property type="match status" value="1"/>
</dbReference>
<keyword evidence="1 4" id="KW-0973">c-di-GMP</keyword>
<dbReference type="InterPro" id="IPR009875">
    <property type="entry name" value="PilZ_domain"/>
</dbReference>
<comment type="subcellular location">
    <subcellularLocation>
        <location evidence="4">Bacterial flagellum basal body</location>
    </subcellularLocation>
</comment>
<dbReference type="InterPro" id="IPR009926">
    <property type="entry name" value="T3SS_YcgR_PilZN"/>
</dbReference>
<dbReference type="InterPro" id="IPR012349">
    <property type="entry name" value="Split_barrel_FMN-bd"/>
</dbReference>
<evidence type="ECO:0000256" key="1">
    <source>
        <dbReference type="ARBA" id="ARBA00022636"/>
    </source>
</evidence>
<comment type="subunit">
    <text evidence="4">Monomer. Interacts with the flagellar basal bodies.</text>
</comment>
<dbReference type="HAMAP" id="MF_01457">
    <property type="entry name" value="YcgR"/>
    <property type="match status" value="1"/>
</dbReference>
<keyword evidence="2 4" id="KW-0547">Nucleotide-binding</keyword>
<keyword evidence="7" id="KW-0969">Cilium</keyword>
<comment type="function">
    <text evidence="4">Acts as a flagellar brake, regulating swimming and swarming in a bis-(3'-5') cyclic diguanylic acid (c-di-GMP)-dependent manner. Binds 1 c-di-GMP dimer per subunit. Increasing levels of c-di-GMP lead to decreased motility.</text>
</comment>
<feature type="domain" description="Type III secretion system flagellar brake protein YcgR PilZN" evidence="6">
    <location>
        <begin position="20"/>
        <end position="125"/>
    </location>
</feature>
<keyword evidence="8" id="KW-1185">Reference proteome</keyword>
<sequence>MTTDTASAALDVPAGVHESFRVSDPVEVRSLLKSLMDRSVTVNLNGSDGAAYSTTLWALDAAQGKIAFAADMMAPAVHRLVEAEEAMAVGYLDQIKVQFDVADRMLVHGRQHCVLQAAMPRELFRFQRRNAFRVRTLERSAPTARFRHPSIPDMALELRVLDVSVGGCALLMPSDMPMFEPGVQINDCVIELDSGTLLRGSLIVHHVTSIQPHARGVRLGCELRHLEPEATRALQRYIDQTQKRRRMLSLD</sequence>
<proteinExistence type="inferred from homology"/>
<dbReference type="SUPFAM" id="SSF141371">
    <property type="entry name" value="PilZ domain-like"/>
    <property type="match status" value="1"/>
</dbReference>
<comment type="similarity">
    <text evidence="4">Belongs to the YcgR family.</text>
</comment>
<evidence type="ECO:0000256" key="3">
    <source>
        <dbReference type="ARBA" id="ARBA00023143"/>
    </source>
</evidence>
<gene>
    <name evidence="4" type="primary">ycgR</name>
    <name evidence="7" type="ORF">AACH06_27880</name>
</gene>
<evidence type="ECO:0000259" key="5">
    <source>
        <dbReference type="Pfam" id="PF07238"/>
    </source>
</evidence>
<dbReference type="Gene3D" id="2.30.110.10">
    <property type="entry name" value="Electron Transport, Fmn-binding Protein, Chain A"/>
    <property type="match status" value="1"/>
</dbReference>
<protein>
    <recommendedName>
        <fullName evidence="4">Flagellar brake protein YcgR</fullName>
    </recommendedName>
    <alternativeName>
        <fullName evidence="4">Cyclic di-GMP binding protein YcgR</fullName>
    </alternativeName>
</protein>
<keyword evidence="7" id="KW-0966">Cell projection</keyword>
<dbReference type="Pfam" id="PF07238">
    <property type="entry name" value="PilZ"/>
    <property type="match status" value="1"/>
</dbReference>
<dbReference type="RefSeq" id="WP_341429081.1">
    <property type="nucleotide sequence ID" value="NZ_JBBUTG010000032.1"/>
</dbReference>
<reference evidence="7 8" key="1">
    <citation type="submission" date="2024-04" db="EMBL/GenBank/DDBJ databases">
        <title>Novel species of the genus Ideonella isolated from streams.</title>
        <authorList>
            <person name="Lu H."/>
        </authorList>
    </citation>
    <scope>NUCLEOTIDE SEQUENCE [LARGE SCALE GENOMIC DNA]</scope>
    <source>
        <strain evidence="7 8">DXS29W</strain>
    </source>
</reference>
<comment type="caution">
    <text evidence="7">The sequence shown here is derived from an EMBL/GenBank/DDBJ whole genome shotgun (WGS) entry which is preliminary data.</text>
</comment>
<dbReference type="Pfam" id="PF07317">
    <property type="entry name" value="PilZN"/>
    <property type="match status" value="1"/>
</dbReference>
<keyword evidence="7" id="KW-0282">Flagellum</keyword>
<dbReference type="EMBL" id="JBBUTG010000032">
    <property type="protein sequence ID" value="MEK8034654.1"/>
    <property type="molecule type" value="Genomic_DNA"/>
</dbReference>
<name>A0ABU9BY21_9BURK</name>
<keyword evidence="3 4" id="KW-0975">Bacterial flagellum</keyword>
<evidence type="ECO:0000256" key="4">
    <source>
        <dbReference type="HAMAP-Rule" id="MF_01457"/>
    </source>
</evidence>
<evidence type="ECO:0000259" key="6">
    <source>
        <dbReference type="Pfam" id="PF07317"/>
    </source>
</evidence>
<dbReference type="Proteomes" id="UP001371218">
    <property type="component" value="Unassembled WGS sequence"/>
</dbReference>
<evidence type="ECO:0000256" key="2">
    <source>
        <dbReference type="ARBA" id="ARBA00022741"/>
    </source>
</evidence>